<protein>
    <recommendedName>
        <fullName evidence="9">Carbohydrate sulfotransferase</fullName>
        <ecNumber evidence="9">2.8.2.-</ecNumber>
    </recommendedName>
</protein>
<keyword evidence="11" id="KW-1185">Reference proteome</keyword>
<evidence type="ECO:0000256" key="3">
    <source>
        <dbReference type="ARBA" id="ARBA00022679"/>
    </source>
</evidence>
<dbReference type="Pfam" id="PF03567">
    <property type="entry name" value="Sulfotransfer_2"/>
    <property type="match status" value="1"/>
</dbReference>
<evidence type="ECO:0000256" key="9">
    <source>
        <dbReference type="RuleBase" id="RU364020"/>
    </source>
</evidence>
<dbReference type="PANTHER" id="PTHR12137">
    <property type="entry name" value="CARBOHYDRATE SULFOTRANSFERASE"/>
    <property type="match status" value="1"/>
</dbReference>
<keyword evidence="6 9" id="KW-0333">Golgi apparatus</keyword>
<reference evidence="10" key="2">
    <citation type="submission" date="2020-11" db="EMBL/GenBank/DDBJ databases">
        <authorList>
            <person name="McCartney M.A."/>
            <person name="Auch B."/>
            <person name="Kono T."/>
            <person name="Mallez S."/>
            <person name="Becker A."/>
            <person name="Gohl D.M."/>
            <person name="Silverstein K.A.T."/>
            <person name="Koren S."/>
            <person name="Bechman K.B."/>
            <person name="Herman A."/>
            <person name="Abrahante J.E."/>
            <person name="Garbe J."/>
        </authorList>
    </citation>
    <scope>NUCLEOTIDE SEQUENCE</scope>
    <source>
        <strain evidence="10">Duluth1</strain>
        <tissue evidence="10">Whole animal</tissue>
    </source>
</reference>
<evidence type="ECO:0000256" key="5">
    <source>
        <dbReference type="ARBA" id="ARBA00022989"/>
    </source>
</evidence>
<keyword evidence="5" id="KW-1133">Transmembrane helix</keyword>
<dbReference type="GO" id="GO:0000139">
    <property type="term" value="C:Golgi membrane"/>
    <property type="evidence" value="ECO:0007669"/>
    <property type="project" value="UniProtKB-SubCell"/>
</dbReference>
<sequence length="335" mass="39780">MCQRFFTRTNAMLEISGIRRANMSYCVVQKAGCTMWIRLFKYFEGQNYERGSPMTLTKYQVHYERADLYKRYTIYNGDQFVKRSHRVMTVRHPFTRIWSAFIDKLLLPDFWFSKGTQIVRTVRPKASKKSLQCGNDVTFPEFVKYLLKIGHQRTYVNQDKHWLPASDICDPCAFKPDIIAKHETFITDLEYTVNRIGFGNLINSIKVEDPTKFEIRDEIDYNFHIYDTFKSCLTKRELAERLWDAFILNGYILANQTFPKELQEDKITAVSFEELVTDVRAKFTLSHEEKKAIRKRVLSTAFKEIPHSDMNRLRDLYKNDFDLFDYDPFPEFVPT</sequence>
<dbReference type="InterPro" id="IPR005331">
    <property type="entry name" value="Sulfotransferase"/>
</dbReference>
<keyword evidence="9" id="KW-0119">Carbohydrate metabolism</keyword>
<evidence type="ECO:0000313" key="10">
    <source>
        <dbReference type="EMBL" id="KAH3867819.1"/>
    </source>
</evidence>
<dbReference type="PANTHER" id="PTHR12137:SF54">
    <property type="entry name" value="CARBOHYDRATE SULFOTRANSFERASE"/>
    <property type="match status" value="1"/>
</dbReference>
<organism evidence="10 11">
    <name type="scientific">Dreissena polymorpha</name>
    <name type="common">Zebra mussel</name>
    <name type="synonym">Mytilus polymorpha</name>
    <dbReference type="NCBI Taxonomy" id="45954"/>
    <lineage>
        <taxon>Eukaryota</taxon>
        <taxon>Metazoa</taxon>
        <taxon>Spiralia</taxon>
        <taxon>Lophotrochozoa</taxon>
        <taxon>Mollusca</taxon>
        <taxon>Bivalvia</taxon>
        <taxon>Autobranchia</taxon>
        <taxon>Heteroconchia</taxon>
        <taxon>Euheterodonta</taxon>
        <taxon>Imparidentia</taxon>
        <taxon>Neoheterodontei</taxon>
        <taxon>Myida</taxon>
        <taxon>Dreissenoidea</taxon>
        <taxon>Dreissenidae</taxon>
        <taxon>Dreissena</taxon>
    </lineage>
</organism>
<comment type="caution">
    <text evidence="10">The sequence shown here is derived from an EMBL/GenBank/DDBJ whole genome shotgun (WGS) entry which is preliminary data.</text>
</comment>
<evidence type="ECO:0000313" key="11">
    <source>
        <dbReference type="Proteomes" id="UP000828390"/>
    </source>
</evidence>
<evidence type="ECO:0000256" key="7">
    <source>
        <dbReference type="ARBA" id="ARBA00023136"/>
    </source>
</evidence>
<comment type="similarity">
    <text evidence="2 9">Belongs to the sulfotransferase 2 family.</text>
</comment>
<keyword evidence="8 9" id="KW-0325">Glycoprotein</keyword>
<evidence type="ECO:0000256" key="8">
    <source>
        <dbReference type="ARBA" id="ARBA00023180"/>
    </source>
</evidence>
<keyword evidence="9" id="KW-0735">Signal-anchor</keyword>
<dbReference type="GO" id="GO:0008146">
    <property type="term" value="F:sulfotransferase activity"/>
    <property type="evidence" value="ECO:0007669"/>
    <property type="project" value="InterPro"/>
</dbReference>
<evidence type="ECO:0000256" key="4">
    <source>
        <dbReference type="ARBA" id="ARBA00022692"/>
    </source>
</evidence>
<dbReference type="EC" id="2.8.2.-" evidence="9"/>
<keyword evidence="3 9" id="KW-0808">Transferase</keyword>
<evidence type="ECO:0000256" key="1">
    <source>
        <dbReference type="ARBA" id="ARBA00004323"/>
    </source>
</evidence>
<comment type="subcellular location">
    <subcellularLocation>
        <location evidence="1 9">Golgi apparatus membrane</location>
        <topology evidence="1 9">Single-pass type II membrane protein</topology>
    </subcellularLocation>
</comment>
<dbReference type="InterPro" id="IPR018011">
    <property type="entry name" value="Carb_sulfotrans_8-10"/>
</dbReference>
<dbReference type="AlphaFoldDB" id="A0A9D4M1V1"/>
<keyword evidence="7" id="KW-0472">Membrane</keyword>
<proteinExistence type="inferred from homology"/>
<accession>A0A9D4M1V1</accession>
<gene>
    <name evidence="10" type="ORF">DPMN_030956</name>
</gene>
<keyword evidence="4" id="KW-0812">Transmembrane</keyword>
<reference evidence="10" key="1">
    <citation type="journal article" date="2019" name="bioRxiv">
        <title>The Genome of the Zebra Mussel, Dreissena polymorpha: A Resource for Invasive Species Research.</title>
        <authorList>
            <person name="McCartney M.A."/>
            <person name="Auch B."/>
            <person name="Kono T."/>
            <person name="Mallez S."/>
            <person name="Zhang Y."/>
            <person name="Obille A."/>
            <person name="Becker A."/>
            <person name="Abrahante J.E."/>
            <person name="Garbe J."/>
            <person name="Badalamenti J.P."/>
            <person name="Herman A."/>
            <person name="Mangelson H."/>
            <person name="Liachko I."/>
            <person name="Sullivan S."/>
            <person name="Sone E.D."/>
            <person name="Koren S."/>
            <person name="Silverstein K.A.T."/>
            <person name="Beckman K.B."/>
            <person name="Gohl D.M."/>
        </authorList>
    </citation>
    <scope>NUCLEOTIDE SEQUENCE</scope>
    <source>
        <strain evidence="10">Duluth1</strain>
        <tissue evidence="10">Whole animal</tissue>
    </source>
</reference>
<name>A0A9D4M1V1_DREPO</name>
<dbReference type="GO" id="GO:0016051">
    <property type="term" value="P:carbohydrate biosynthetic process"/>
    <property type="evidence" value="ECO:0007669"/>
    <property type="project" value="InterPro"/>
</dbReference>
<evidence type="ECO:0000256" key="2">
    <source>
        <dbReference type="ARBA" id="ARBA00006339"/>
    </source>
</evidence>
<dbReference type="Proteomes" id="UP000828390">
    <property type="component" value="Unassembled WGS sequence"/>
</dbReference>
<dbReference type="EMBL" id="JAIWYP010000002">
    <property type="protein sequence ID" value="KAH3867819.1"/>
    <property type="molecule type" value="Genomic_DNA"/>
</dbReference>
<evidence type="ECO:0000256" key="6">
    <source>
        <dbReference type="ARBA" id="ARBA00023034"/>
    </source>
</evidence>